<dbReference type="SUPFAM" id="SSF55154">
    <property type="entry name" value="CYTH-like phosphatases"/>
    <property type="match status" value="1"/>
</dbReference>
<dbReference type="InterPro" id="IPR023577">
    <property type="entry name" value="CYTH_domain"/>
</dbReference>
<evidence type="ECO:0000313" key="4">
    <source>
        <dbReference type="Proteomes" id="UP000824023"/>
    </source>
</evidence>
<dbReference type="SMART" id="SM01118">
    <property type="entry name" value="CYTH"/>
    <property type="match status" value="1"/>
</dbReference>
<dbReference type="CDD" id="cd07891">
    <property type="entry name" value="CYTH-like_CthTTM-like_1"/>
    <property type="match status" value="1"/>
</dbReference>
<accession>A0A9D2CWM3</accession>
<proteinExistence type="predicted"/>
<dbReference type="AlphaFoldDB" id="A0A9D2CWM3"/>
<dbReference type="PANTHER" id="PTHR40114:SF1">
    <property type="entry name" value="SLR0698 PROTEIN"/>
    <property type="match status" value="1"/>
</dbReference>
<dbReference type="InterPro" id="IPR033469">
    <property type="entry name" value="CYTH-like_dom_sf"/>
</dbReference>
<evidence type="ECO:0000256" key="1">
    <source>
        <dbReference type="PIRSR" id="PIRSR016487-1"/>
    </source>
</evidence>
<dbReference type="PROSITE" id="PS51707">
    <property type="entry name" value="CYTH"/>
    <property type="match status" value="1"/>
</dbReference>
<organism evidence="3 4">
    <name type="scientific">Candidatus Bacteroides merdipullorum</name>
    <dbReference type="NCBI Taxonomy" id="2838474"/>
    <lineage>
        <taxon>Bacteria</taxon>
        <taxon>Pseudomonadati</taxon>
        <taxon>Bacteroidota</taxon>
        <taxon>Bacteroidia</taxon>
        <taxon>Bacteroidales</taxon>
        <taxon>Bacteroidaceae</taxon>
        <taxon>Bacteroides</taxon>
    </lineage>
</organism>
<dbReference type="PIRSF" id="PIRSF016487">
    <property type="entry name" value="CYTH_UCP016487"/>
    <property type="match status" value="1"/>
</dbReference>
<reference evidence="3" key="1">
    <citation type="journal article" date="2021" name="PeerJ">
        <title>Extensive microbial diversity within the chicken gut microbiome revealed by metagenomics and culture.</title>
        <authorList>
            <person name="Gilroy R."/>
            <person name="Ravi A."/>
            <person name="Getino M."/>
            <person name="Pursley I."/>
            <person name="Horton D.L."/>
            <person name="Alikhan N.F."/>
            <person name="Baker D."/>
            <person name="Gharbi K."/>
            <person name="Hall N."/>
            <person name="Watson M."/>
            <person name="Adriaenssens E.M."/>
            <person name="Foster-Nyarko E."/>
            <person name="Jarju S."/>
            <person name="Secka A."/>
            <person name="Antonio M."/>
            <person name="Oren A."/>
            <person name="Chaudhuri R.R."/>
            <person name="La Ragione R."/>
            <person name="Hildebrand F."/>
            <person name="Pallen M.J."/>
        </authorList>
    </citation>
    <scope>NUCLEOTIDE SEQUENCE</scope>
    <source>
        <strain evidence="3">ChiHjej12B11-24981</strain>
    </source>
</reference>
<reference evidence="3" key="2">
    <citation type="submission" date="2021-04" db="EMBL/GenBank/DDBJ databases">
        <authorList>
            <person name="Gilroy R."/>
        </authorList>
    </citation>
    <scope>NUCLEOTIDE SEQUENCE</scope>
    <source>
        <strain evidence="3">ChiHjej12B11-24981</strain>
    </source>
</reference>
<dbReference type="PANTHER" id="PTHR40114">
    <property type="entry name" value="SLR0698 PROTEIN"/>
    <property type="match status" value="1"/>
</dbReference>
<name>A0A9D2CWM3_9BACE</name>
<gene>
    <name evidence="3" type="ORF">H9819_02080</name>
</gene>
<comment type="caution">
    <text evidence="3">The sequence shown here is derived from an EMBL/GenBank/DDBJ whole genome shotgun (WGS) entry which is preliminary data.</text>
</comment>
<dbReference type="Proteomes" id="UP000824023">
    <property type="component" value="Unassembled WGS sequence"/>
</dbReference>
<evidence type="ECO:0000313" key="3">
    <source>
        <dbReference type="EMBL" id="HIZ01027.1"/>
    </source>
</evidence>
<feature type="domain" description="CYTH" evidence="2">
    <location>
        <begin position="2"/>
        <end position="149"/>
    </location>
</feature>
<sequence>MPQEIERKFLVDGDWRSLVASSSRIAQGYICASGGRTVRVRLRDGRGYLTIKGPSTDGGLSRYEWEKEIDPADASDLMRLCLGGVIDKTRHLVPWGGHTFEVDEFHGENEGLVVAEVELSDPAEPFERPPFLGREVTGDRRYYNAQLMQHPYRTWGDGAPGRELTR</sequence>
<dbReference type="Gene3D" id="2.40.320.10">
    <property type="entry name" value="Hypothetical Protein Pfu-838710-001"/>
    <property type="match status" value="1"/>
</dbReference>
<feature type="active site" description="Proton acceptor" evidence="1">
    <location>
        <position position="29"/>
    </location>
</feature>
<dbReference type="Pfam" id="PF01928">
    <property type="entry name" value="CYTH"/>
    <property type="match status" value="1"/>
</dbReference>
<evidence type="ECO:0000259" key="2">
    <source>
        <dbReference type="PROSITE" id="PS51707"/>
    </source>
</evidence>
<dbReference type="InterPro" id="IPR012042">
    <property type="entry name" value="NeuTTM/CthTTM-like"/>
</dbReference>
<protein>
    <submittedName>
        <fullName evidence="3">CYTH domain-containing protein</fullName>
    </submittedName>
</protein>
<dbReference type="EMBL" id="DXCK01000036">
    <property type="protein sequence ID" value="HIZ01027.1"/>
    <property type="molecule type" value="Genomic_DNA"/>
</dbReference>